<dbReference type="EMBL" id="JABSTR010000006">
    <property type="protein sequence ID" value="KAH9373449.1"/>
    <property type="molecule type" value="Genomic_DNA"/>
</dbReference>
<evidence type="ECO:0000313" key="2">
    <source>
        <dbReference type="Proteomes" id="UP000821853"/>
    </source>
</evidence>
<sequence length="101" mass="11449">MCSHFFRQQLWLERTGSPRECHRCKRKDEWTLDISNFSPVSGIFSSCRFNKPRPRQAGSLNLTWKRTAATRDDRHVLRAPASPGSCSAFASGTGPLALPYH</sequence>
<accession>A0A9J6GF93</accession>
<dbReference type="VEuPathDB" id="VectorBase:HLOH_049441"/>
<reference evidence="1 2" key="1">
    <citation type="journal article" date="2020" name="Cell">
        <title>Large-Scale Comparative Analyses of Tick Genomes Elucidate Their Genetic Diversity and Vector Capacities.</title>
        <authorList>
            <consortium name="Tick Genome and Microbiome Consortium (TIGMIC)"/>
            <person name="Jia N."/>
            <person name="Wang J."/>
            <person name="Shi W."/>
            <person name="Du L."/>
            <person name="Sun Y."/>
            <person name="Zhan W."/>
            <person name="Jiang J.F."/>
            <person name="Wang Q."/>
            <person name="Zhang B."/>
            <person name="Ji P."/>
            <person name="Bell-Sakyi L."/>
            <person name="Cui X.M."/>
            <person name="Yuan T.T."/>
            <person name="Jiang B.G."/>
            <person name="Yang W.F."/>
            <person name="Lam T.T."/>
            <person name="Chang Q.C."/>
            <person name="Ding S.J."/>
            <person name="Wang X.J."/>
            <person name="Zhu J.G."/>
            <person name="Ruan X.D."/>
            <person name="Zhao L."/>
            <person name="Wei J.T."/>
            <person name="Ye R.Z."/>
            <person name="Que T.C."/>
            <person name="Du C.H."/>
            <person name="Zhou Y.H."/>
            <person name="Cheng J.X."/>
            <person name="Dai P.F."/>
            <person name="Guo W.B."/>
            <person name="Han X.H."/>
            <person name="Huang E.J."/>
            <person name="Li L.F."/>
            <person name="Wei W."/>
            <person name="Gao Y.C."/>
            <person name="Liu J.Z."/>
            <person name="Shao H.Z."/>
            <person name="Wang X."/>
            <person name="Wang C.C."/>
            <person name="Yang T.C."/>
            <person name="Huo Q.B."/>
            <person name="Li W."/>
            <person name="Chen H.Y."/>
            <person name="Chen S.E."/>
            <person name="Zhou L.G."/>
            <person name="Ni X.B."/>
            <person name="Tian J.H."/>
            <person name="Sheng Y."/>
            <person name="Liu T."/>
            <person name="Pan Y.S."/>
            <person name="Xia L.Y."/>
            <person name="Li J."/>
            <person name="Zhao F."/>
            <person name="Cao W.C."/>
        </authorList>
    </citation>
    <scope>NUCLEOTIDE SEQUENCE [LARGE SCALE GENOMIC DNA]</scope>
    <source>
        <strain evidence="1">HaeL-2018</strain>
    </source>
</reference>
<dbReference type="AlphaFoldDB" id="A0A9J6GF93"/>
<organism evidence="1 2">
    <name type="scientific">Haemaphysalis longicornis</name>
    <name type="common">Bush tick</name>
    <dbReference type="NCBI Taxonomy" id="44386"/>
    <lineage>
        <taxon>Eukaryota</taxon>
        <taxon>Metazoa</taxon>
        <taxon>Ecdysozoa</taxon>
        <taxon>Arthropoda</taxon>
        <taxon>Chelicerata</taxon>
        <taxon>Arachnida</taxon>
        <taxon>Acari</taxon>
        <taxon>Parasitiformes</taxon>
        <taxon>Ixodida</taxon>
        <taxon>Ixodoidea</taxon>
        <taxon>Ixodidae</taxon>
        <taxon>Haemaphysalinae</taxon>
        <taxon>Haemaphysalis</taxon>
    </lineage>
</organism>
<dbReference type="Proteomes" id="UP000821853">
    <property type="component" value="Chromosome 4"/>
</dbReference>
<name>A0A9J6GF93_HAELO</name>
<proteinExistence type="predicted"/>
<protein>
    <submittedName>
        <fullName evidence="1">Uncharacterized protein</fullName>
    </submittedName>
</protein>
<evidence type="ECO:0000313" key="1">
    <source>
        <dbReference type="EMBL" id="KAH9373449.1"/>
    </source>
</evidence>
<comment type="caution">
    <text evidence="1">The sequence shown here is derived from an EMBL/GenBank/DDBJ whole genome shotgun (WGS) entry which is preliminary data.</text>
</comment>
<keyword evidence="2" id="KW-1185">Reference proteome</keyword>
<gene>
    <name evidence="1" type="ORF">HPB48_009494</name>
</gene>